<protein>
    <recommendedName>
        <fullName evidence="1">Integration host factor-like helix-two turn-helix domain-containing protein</fullName>
    </recommendedName>
</protein>
<dbReference type="Proteomes" id="UP000186108">
    <property type="component" value="Chromosome"/>
</dbReference>
<dbReference type="InterPro" id="IPR047806">
    <property type="entry name" value="IHF_actinobact"/>
</dbReference>
<dbReference type="InterPro" id="IPR010979">
    <property type="entry name" value="Ribosomal_uS13-like_H2TH"/>
</dbReference>
<dbReference type="AlphaFoldDB" id="A0A1B1K7U2"/>
<dbReference type="InterPro" id="IPR055201">
    <property type="entry name" value="IHF-like_H2TH"/>
</dbReference>
<dbReference type="RefSeq" id="WP_065491371.1">
    <property type="nucleotide sequence ID" value="NZ_CP009111.1"/>
</dbReference>
<sequence length="114" mass="12272">MAVPDLSAEQRADARRLALEARAVRARALAEIAAGRWSVARLLAAAQAESALARTKVDAVLRALPGVGPVGARVLLERAKIAENRRVGALTARQRSTLADITEYPIRWRSYSTG</sequence>
<feature type="domain" description="Integration host factor-like helix-two turn-helix" evidence="1">
    <location>
        <begin position="35"/>
        <end position="99"/>
    </location>
</feature>
<gene>
    <name evidence="2" type="ORF">R1CP_20050</name>
</gene>
<dbReference type="Pfam" id="PF22525">
    <property type="entry name" value="H2TH_5"/>
    <property type="match status" value="1"/>
</dbReference>
<proteinExistence type="predicted"/>
<evidence type="ECO:0000259" key="1">
    <source>
        <dbReference type="Pfam" id="PF22525"/>
    </source>
</evidence>
<name>A0A1B1K7U2_RHOOP</name>
<dbReference type="GO" id="GO:0003676">
    <property type="term" value="F:nucleic acid binding"/>
    <property type="evidence" value="ECO:0007669"/>
    <property type="project" value="InterPro"/>
</dbReference>
<reference evidence="2 3" key="1">
    <citation type="submission" date="2014-07" db="EMBL/GenBank/DDBJ databases">
        <authorList>
            <person name="Zhang J.E."/>
            <person name="Yang H."/>
            <person name="Guo J."/>
            <person name="Deng Z."/>
            <person name="Luo H."/>
            <person name="Luo M."/>
            <person name="Zhao B."/>
        </authorList>
    </citation>
    <scope>NUCLEOTIDE SEQUENCE [LARGE SCALE GENOMIC DNA]</scope>
    <source>
        <strain evidence="2 3">1CP</strain>
    </source>
</reference>
<dbReference type="EMBL" id="CP009111">
    <property type="protein sequence ID" value="ANS28690.1"/>
    <property type="molecule type" value="Genomic_DNA"/>
</dbReference>
<evidence type="ECO:0000313" key="2">
    <source>
        <dbReference type="EMBL" id="ANS28690.1"/>
    </source>
</evidence>
<dbReference type="Gene3D" id="1.10.8.50">
    <property type="match status" value="1"/>
</dbReference>
<organism evidence="2 3">
    <name type="scientific">Rhodococcus opacus</name>
    <name type="common">Nocardia opaca</name>
    <dbReference type="NCBI Taxonomy" id="37919"/>
    <lineage>
        <taxon>Bacteria</taxon>
        <taxon>Bacillati</taxon>
        <taxon>Actinomycetota</taxon>
        <taxon>Actinomycetes</taxon>
        <taxon>Mycobacteriales</taxon>
        <taxon>Nocardiaceae</taxon>
        <taxon>Rhodococcus</taxon>
    </lineage>
</organism>
<accession>A0A1B1K7U2</accession>
<dbReference type="NCBIfam" id="NF041260">
    <property type="entry name" value="actino_IHF"/>
    <property type="match status" value="1"/>
</dbReference>
<dbReference type="SUPFAM" id="SSF46946">
    <property type="entry name" value="S13-like H2TH domain"/>
    <property type="match status" value="1"/>
</dbReference>
<evidence type="ECO:0000313" key="3">
    <source>
        <dbReference type="Proteomes" id="UP000186108"/>
    </source>
</evidence>